<evidence type="ECO:0000256" key="2">
    <source>
        <dbReference type="ARBA" id="ARBA00022771"/>
    </source>
</evidence>
<dbReference type="EMBL" id="CP119878">
    <property type="protein sequence ID" value="WFD34755.1"/>
    <property type="molecule type" value="Genomic_DNA"/>
</dbReference>
<feature type="compositionally biased region" description="Basic and acidic residues" evidence="4">
    <location>
        <begin position="45"/>
        <end position="60"/>
    </location>
</feature>
<feature type="compositionally biased region" description="Polar residues" evidence="4">
    <location>
        <begin position="301"/>
        <end position="311"/>
    </location>
</feature>
<feature type="compositionally biased region" description="Basic and acidic residues" evidence="4">
    <location>
        <begin position="1"/>
        <end position="10"/>
    </location>
</feature>
<organism evidence="6 7">
    <name type="scientific">Malassezia cuniculi</name>
    <dbReference type="NCBI Taxonomy" id="948313"/>
    <lineage>
        <taxon>Eukaryota</taxon>
        <taxon>Fungi</taxon>
        <taxon>Dikarya</taxon>
        <taxon>Basidiomycota</taxon>
        <taxon>Ustilaginomycotina</taxon>
        <taxon>Malasseziomycetes</taxon>
        <taxon>Malasseziales</taxon>
        <taxon>Malasseziaceae</taxon>
        <taxon>Malassezia</taxon>
    </lineage>
</organism>
<feature type="region of interest" description="Disordered" evidence="4">
    <location>
        <begin position="142"/>
        <end position="170"/>
    </location>
</feature>
<dbReference type="GO" id="GO:0008270">
    <property type="term" value="F:zinc ion binding"/>
    <property type="evidence" value="ECO:0007669"/>
    <property type="project" value="UniProtKB-KW"/>
</dbReference>
<feature type="domain" description="Zinc finger PHD-type" evidence="5">
    <location>
        <begin position="83"/>
        <end position="129"/>
    </location>
</feature>
<keyword evidence="2" id="KW-0863">Zinc-finger</keyword>
<evidence type="ECO:0000256" key="1">
    <source>
        <dbReference type="ARBA" id="ARBA00022723"/>
    </source>
</evidence>
<feature type="compositionally biased region" description="Basic and acidic residues" evidence="4">
    <location>
        <begin position="199"/>
        <end position="215"/>
    </location>
</feature>
<dbReference type="SUPFAM" id="SSF57903">
    <property type="entry name" value="FYVE/PHD zinc finger"/>
    <property type="match status" value="1"/>
</dbReference>
<sequence>MDVDVSEHDRRTRRARLVKEEQGGTSSVNGDSSEGADTENGGIAHGEHDGADASDAKAEVSGELEYADDDDVPTEGGDEGVTRCVCGNPDENVGLMIQCETCKCWQHCVCMGMHTEEECPDVYYCEQCRPENHIELLRALGTLPPPRAAKRGRNGRASTPKETARELREAKEAVRAIAAANAARLRSENQRRRSQSPRKTSDSRVSRRRGARDSGDESTSPVQEEDEKKRKRAAEQPPVEEPESVGPAELAKRRRMGSEVPQRKERESTPLRRDARKHPNQYTYRKDAAPKRDRRREEGQNDASTSESGRSSLPEHLAHLAYLVPTIIGDEAPPAEPPTDPNLPEPFALSVPLDPTTKIRYPARRMTLGEMRKRVRVIGEYVTRVQIEAVEREKRVRFLGLNMRNEGDVPLSMQLVDQLTRDLNQFQRRFSGVSGKDE</sequence>
<feature type="compositionally biased region" description="Acidic residues" evidence="4">
    <location>
        <begin position="65"/>
        <end position="78"/>
    </location>
</feature>
<dbReference type="PROSITE" id="PS01359">
    <property type="entry name" value="ZF_PHD_1"/>
    <property type="match status" value="1"/>
</dbReference>
<feature type="compositionally biased region" description="Pro residues" evidence="4">
    <location>
        <begin position="334"/>
        <end position="344"/>
    </location>
</feature>
<dbReference type="Gene3D" id="3.30.40.10">
    <property type="entry name" value="Zinc/RING finger domain, C3HC4 (zinc finger)"/>
    <property type="match status" value="1"/>
</dbReference>
<protein>
    <submittedName>
        <fullName evidence="6">Histone deacetylase complex subunit</fullName>
    </submittedName>
</protein>
<dbReference type="InterPro" id="IPR011011">
    <property type="entry name" value="Znf_FYVE_PHD"/>
</dbReference>
<dbReference type="GO" id="GO:0061188">
    <property type="term" value="P:negative regulation of rDNA heterochromatin formation"/>
    <property type="evidence" value="ECO:0007669"/>
    <property type="project" value="TreeGrafter"/>
</dbReference>
<dbReference type="AlphaFoldDB" id="A0AAF0J660"/>
<gene>
    <name evidence="6" type="primary">CTI6</name>
    <name evidence="6" type="ORF">MCUN1_001599</name>
</gene>
<dbReference type="Pfam" id="PF20826">
    <property type="entry name" value="PHD_5"/>
    <property type="match status" value="1"/>
</dbReference>
<reference evidence="6" key="1">
    <citation type="submission" date="2023-03" db="EMBL/GenBank/DDBJ databases">
        <title>Mating type loci evolution in Malassezia.</title>
        <authorList>
            <person name="Coelho M.A."/>
        </authorList>
    </citation>
    <scope>NUCLEOTIDE SEQUENCE</scope>
    <source>
        <strain evidence="6">CBS 11721</strain>
    </source>
</reference>
<feature type="region of interest" description="Disordered" evidence="4">
    <location>
        <begin position="1"/>
        <end position="79"/>
    </location>
</feature>
<evidence type="ECO:0000256" key="3">
    <source>
        <dbReference type="ARBA" id="ARBA00022833"/>
    </source>
</evidence>
<dbReference type="GO" id="GO:0061186">
    <property type="term" value="P:negative regulation of silent mating-type cassette heterochromatin formation"/>
    <property type="evidence" value="ECO:0007669"/>
    <property type="project" value="TreeGrafter"/>
</dbReference>
<evidence type="ECO:0000259" key="5">
    <source>
        <dbReference type="SMART" id="SM00249"/>
    </source>
</evidence>
<dbReference type="InterPro" id="IPR013083">
    <property type="entry name" value="Znf_RING/FYVE/PHD"/>
</dbReference>
<dbReference type="InterPro" id="IPR019786">
    <property type="entry name" value="Zinc_finger_PHD-type_CS"/>
</dbReference>
<keyword evidence="3" id="KW-0862">Zinc</keyword>
<feature type="region of interest" description="Disordered" evidence="4">
    <location>
        <begin position="329"/>
        <end position="349"/>
    </location>
</feature>
<dbReference type="Proteomes" id="UP001219933">
    <property type="component" value="Chromosome 2"/>
</dbReference>
<feature type="compositionally biased region" description="Polar residues" evidence="4">
    <location>
        <begin position="23"/>
        <end position="32"/>
    </location>
</feature>
<feature type="compositionally biased region" description="Basic and acidic residues" evidence="4">
    <location>
        <begin position="284"/>
        <end position="299"/>
    </location>
</feature>
<feature type="compositionally biased region" description="Basic and acidic residues" evidence="4">
    <location>
        <begin position="261"/>
        <end position="273"/>
    </location>
</feature>
<dbReference type="PANTHER" id="PTHR47793">
    <property type="entry name" value="HISTONE DEACETYLASE COMPLEX SUBUNIT CTI6"/>
    <property type="match status" value="1"/>
</dbReference>
<evidence type="ECO:0000313" key="7">
    <source>
        <dbReference type="Proteomes" id="UP001219933"/>
    </source>
</evidence>
<dbReference type="InterPro" id="IPR001965">
    <property type="entry name" value="Znf_PHD"/>
</dbReference>
<keyword evidence="1" id="KW-0479">Metal-binding</keyword>
<dbReference type="GO" id="GO:0070210">
    <property type="term" value="C:Rpd3L-Expanded complex"/>
    <property type="evidence" value="ECO:0007669"/>
    <property type="project" value="TreeGrafter"/>
</dbReference>
<accession>A0AAF0J660</accession>
<dbReference type="GO" id="GO:0033698">
    <property type="term" value="C:Rpd3L complex"/>
    <property type="evidence" value="ECO:0007669"/>
    <property type="project" value="TreeGrafter"/>
</dbReference>
<dbReference type="PANTHER" id="PTHR47793:SF1">
    <property type="entry name" value="HISTONE DEACETYLASE COMPLEX SUBUNIT CTI6"/>
    <property type="match status" value="1"/>
</dbReference>
<keyword evidence="7" id="KW-1185">Reference proteome</keyword>
<feature type="region of interest" description="Disordered" evidence="4">
    <location>
        <begin position="182"/>
        <end position="314"/>
    </location>
</feature>
<dbReference type="SMART" id="SM00249">
    <property type="entry name" value="PHD"/>
    <property type="match status" value="1"/>
</dbReference>
<dbReference type="InterPro" id="IPR053051">
    <property type="entry name" value="HDAC_complex_subunit"/>
</dbReference>
<proteinExistence type="predicted"/>
<name>A0AAF0J660_9BASI</name>
<evidence type="ECO:0000313" key="6">
    <source>
        <dbReference type="EMBL" id="WFD34755.1"/>
    </source>
</evidence>
<evidence type="ECO:0000256" key="4">
    <source>
        <dbReference type="SAM" id="MobiDB-lite"/>
    </source>
</evidence>